<comment type="caution">
    <text evidence="3">The sequence shown here is derived from an EMBL/GenBank/DDBJ whole genome shotgun (WGS) entry which is preliminary data.</text>
</comment>
<evidence type="ECO:0000259" key="2">
    <source>
        <dbReference type="Pfam" id="PF09722"/>
    </source>
</evidence>
<feature type="domain" description="Antitoxin Xre/MbcA/ParS-like toxin-binding" evidence="2">
    <location>
        <begin position="162"/>
        <end position="204"/>
    </location>
</feature>
<dbReference type="AlphaFoldDB" id="A0A843SPN5"/>
<dbReference type="InterPro" id="IPR024467">
    <property type="entry name" value="Xre/MbcA/ParS-like_toxin-bd"/>
</dbReference>
<gene>
    <name evidence="3" type="ORF">GEV01_22125</name>
</gene>
<organism evidence="3 4">
    <name type="scientific">Rugamonas rivuli</name>
    <dbReference type="NCBI Taxonomy" id="2743358"/>
    <lineage>
        <taxon>Bacteria</taxon>
        <taxon>Pseudomonadati</taxon>
        <taxon>Pseudomonadota</taxon>
        <taxon>Betaproteobacteria</taxon>
        <taxon>Burkholderiales</taxon>
        <taxon>Oxalobacteraceae</taxon>
        <taxon>Telluria group</taxon>
        <taxon>Rugamonas</taxon>
    </lineage>
</organism>
<dbReference type="Proteomes" id="UP000444318">
    <property type="component" value="Unassembled WGS sequence"/>
</dbReference>
<evidence type="ECO:0000256" key="1">
    <source>
        <dbReference type="SAM" id="MobiDB-lite"/>
    </source>
</evidence>
<proteinExistence type="predicted"/>
<feature type="region of interest" description="Disordered" evidence="1">
    <location>
        <begin position="1"/>
        <end position="32"/>
    </location>
</feature>
<protein>
    <submittedName>
        <fullName evidence="3">DUF2384 domain-containing protein</fullName>
    </submittedName>
</protein>
<accession>A0A843SPN5</accession>
<evidence type="ECO:0000313" key="3">
    <source>
        <dbReference type="EMBL" id="MQA22216.1"/>
    </source>
</evidence>
<name>A0A843SPN5_9BURK</name>
<dbReference type="EMBL" id="WHUF01000006">
    <property type="protein sequence ID" value="MQA22216.1"/>
    <property type="molecule type" value="Genomic_DNA"/>
</dbReference>
<feature type="compositionally biased region" description="Basic residues" evidence="1">
    <location>
        <begin position="15"/>
        <end position="26"/>
    </location>
</feature>
<dbReference type="Pfam" id="PF09722">
    <property type="entry name" value="Xre_MbcA_ParS_C"/>
    <property type="match status" value="1"/>
</dbReference>
<evidence type="ECO:0000313" key="4">
    <source>
        <dbReference type="Proteomes" id="UP000444318"/>
    </source>
</evidence>
<reference evidence="3 4" key="1">
    <citation type="submission" date="2019-10" db="EMBL/GenBank/DDBJ databases">
        <title>Two novel species isolated from a subtropical stream in China.</title>
        <authorList>
            <person name="Lu H."/>
        </authorList>
    </citation>
    <scope>NUCLEOTIDE SEQUENCE [LARGE SCALE GENOMIC DNA]</scope>
    <source>
        <strain evidence="3 4">FT103W</strain>
    </source>
</reference>
<sequence length="207" mass="22646">MDDAMSAADDPNEPRRRKSQLTKRPTKGAPSQITMFPAKRHALWSMTTPTMRGTGKASLGQLRALVTRVREAPGIQLFDAVEAGVPTDVVRLIANASGEPTSVIMGLAGVSQTTFVRNEAANRPLPDVAGHRIMGYLRLLATLRKMLDESGDPEQTKNFDLEAWFAHWVHEKLPELGGKAPAEMLRNPEGQRAVEQVLERMRGGLAA</sequence>
<keyword evidence="4" id="KW-1185">Reference proteome</keyword>